<accession>A0A9Q1RJW5</accession>
<evidence type="ECO:0000313" key="2">
    <source>
        <dbReference type="EMBL" id="KAJ8559920.1"/>
    </source>
</evidence>
<feature type="compositionally biased region" description="Acidic residues" evidence="1">
    <location>
        <begin position="26"/>
        <end position="37"/>
    </location>
</feature>
<organism evidence="2 3">
    <name type="scientific">Anisodus acutangulus</name>
    <dbReference type="NCBI Taxonomy" id="402998"/>
    <lineage>
        <taxon>Eukaryota</taxon>
        <taxon>Viridiplantae</taxon>
        <taxon>Streptophyta</taxon>
        <taxon>Embryophyta</taxon>
        <taxon>Tracheophyta</taxon>
        <taxon>Spermatophyta</taxon>
        <taxon>Magnoliopsida</taxon>
        <taxon>eudicotyledons</taxon>
        <taxon>Gunneridae</taxon>
        <taxon>Pentapetalae</taxon>
        <taxon>asterids</taxon>
        <taxon>lamiids</taxon>
        <taxon>Solanales</taxon>
        <taxon>Solanaceae</taxon>
        <taxon>Solanoideae</taxon>
        <taxon>Hyoscyameae</taxon>
        <taxon>Anisodus</taxon>
    </lineage>
</organism>
<comment type="caution">
    <text evidence="2">The sequence shown here is derived from an EMBL/GenBank/DDBJ whole genome shotgun (WGS) entry which is preliminary data.</text>
</comment>
<protein>
    <submittedName>
        <fullName evidence="2">Uncharacterized protein</fullName>
    </submittedName>
</protein>
<evidence type="ECO:0000313" key="3">
    <source>
        <dbReference type="Proteomes" id="UP001152561"/>
    </source>
</evidence>
<dbReference type="Proteomes" id="UP001152561">
    <property type="component" value="Unassembled WGS sequence"/>
</dbReference>
<gene>
    <name evidence="2" type="ORF">K7X08_003978</name>
</gene>
<reference evidence="3" key="1">
    <citation type="journal article" date="2023" name="Proc. Natl. Acad. Sci. U.S.A.">
        <title>Genomic and structural basis for evolution of tropane alkaloid biosynthesis.</title>
        <authorList>
            <person name="Wanga Y.-J."/>
            <person name="Taina T."/>
            <person name="Yua J.-Y."/>
            <person name="Lia J."/>
            <person name="Xua B."/>
            <person name="Chenc J."/>
            <person name="D'Auriad J.C."/>
            <person name="Huanga J.-P."/>
            <person name="Huanga S.-X."/>
        </authorList>
    </citation>
    <scope>NUCLEOTIDE SEQUENCE [LARGE SCALE GENOMIC DNA]</scope>
    <source>
        <strain evidence="3">cv. KIB-2019</strain>
    </source>
</reference>
<keyword evidence="3" id="KW-1185">Reference proteome</keyword>
<dbReference type="EMBL" id="JAJAGQ010000006">
    <property type="protein sequence ID" value="KAJ8559920.1"/>
    <property type="molecule type" value="Genomic_DNA"/>
</dbReference>
<name>A0A9Q1RJW5_9SOLA</name>
<dbReference type="AlphaFoldDB" id="A0A9Q1RJW5"/>
<proteinExistence type="predicted"/>
<sequence length="129" mass="14411">MSYDVNDLEGQLQSEEGFTDVNVIQEDNDSDATSEDCESFHDSDYHVEEDNMILDQINKSITESVLIKGKAKANQVCGTKKSINFGVVSNVHAEFPNHTQEDDFVSSGKELMCLQGDSDDDDNPKRFII</sequence>
<feature type="region of interest" description="Disordered" evidence="1">
    <location>
        <begin position="1"/>
        <end position="39"/>
    </location>
</feature>
<evidence type="ECO:0000256" key="1">
    <source>
        <dbReference type="SAM" id="MobiDB-lite"/>
    </source>
</evidence>